<keyword evidence="2" id="KW-1185">Reference proteome</keyword>
<dbReference type="AlphaFoldDB" id="A0A916YLG1"/>
<protein>
    <submittedName>
        <fullName evidence="1">Uncharacterized protein</fullName>
    </submittedName>
</protein>
<dbReference type="EMBL" id="BMKK01000003">
    <property type="protein sequence ID" value="GGD51549.1"/>
    <property type="molecule type" value="Genomic_DNA"/>
</dbReference>
<evidence type="ECO:0000313" key="1">
    <source>
        <dbReference type="EMBL" id="GGD51549.1"/>
    </source>
</evidence>
<dbReference type="Proteomes" id="UP000609064">
    <property type="component" value="Unassembled WGS sequence"/>
</dbReference>
<organism evidence="1 2">
    <name type="scientific">Emticicia aquatilis</name>
    <dbReference type="NCBI Taxonomy" id="1537369"/>
    <lineage>
        <taxon>Bacteria</taxon>
        <taxon>Pseudomonadati</taxon>
        <taxon>Bacteroidota</taxon>
        <taxon>Cytophagia</taxon>
        <taxon>Cytophagales</taxon>
        <taxon>Leadbetterellaceae</taxon>
        <taxon>Emticicia</taxon>
    </lineage>
</organism>
<proteinExistence type="predicted"/>
<reference evidence="1" key="2">
    <citation type="submission" date="2020-09" db="EMBL/GenBank/DDBJ databases">
        <authorList>
            <person name="Sun Q."/>
            <person name="Zhou Y."/>
        </authorList>
    </citation>
    <scope>NUCLEOTIDE SEQUENCE</scope>
    <source>
        <strain evidence="1">CGMCC 1.15958</strain>
    </source>
</reference>
<comment type="caution">
    <text evidence="1">The sequence shown here is derived from an EMBL/GenBank/DDBJ whole genome shotgun (WGS) entry which is preliminary data.</text>
</comment>
<gene>
    <name evidence="1" type="ORF">GCM10011514_14710</name>
</gene>
<accession>A0A916YLG1</accession>
<reference evidence="1" key="1">
    <citation type="journal article" date="2014" name="Int. J. Syst. Evol. Microbiol.">
        <title>Complete genome sequence of Corynebacterium casei LMG S-19264T (=DSM 44701T), isolated from a smear-ripened cheese.</title>
        <authorList>
            <consortium name="US DOE Joint Genome Institute (JGI-PGF)"/>
            <person name="Walter F."/>
            <person name="Albersmeier A."/>
            <person name="Kalinowski J."/>
            <person name="Ruckert C."/>
        </authorList>
    </citation>
    <scope>NUCLEOTIDE SEQUENCE</scope>
    <source>
        <strain evidence="1">CGMCC 1.15958</strain>
    </source>
</reference>
<name>A0A916YLG1_9BACT</name>
<sequence length="63" mass="7298">MLESNLNNKFSMIGITGFEEIIPFMVDKCFNRVFEEITNFIVFNLILIHTNLIKRTGILLSFG</sequence>
<evidence type="ECO:0000313" key="2">
    <source>
        <dbReference type="Proteomes" id="UP000609064"/>
    </source>
</evidence>